<dbReference type="AlphaFoldDB" id="A0A7X5F1U4"/>
<evidence type="ECO:0000313" key="3">
    <source>
        <dbReference type="EMBL" id="NBN78218.1"/>
    </source>
</evidence>
<dbReference type="GO" id="GO:0015716">
    <property type="term" value="P:organic phosphonate transport"/>
    <property type="evidence" value="ECO:0007669"/>
    <property type="project" value="InterPro"/>
</dbReference>
<keyword evidence="4" id="KW-1185">Reference proteome</keyword>
<gene>
    <name evidence="3" type="primary">phnD</name>
    <name evidence="3" type="ORF">GWI72_08070</name>
</gene>
<keyword evidence="2" id="KW-0732">Signal</keyword>
<sequence>MTFLSKIASAAAVSLVALTATQAVAAEPIKEFRIGLLGGENEADRLRSNECLVKRFEKLLGVPVKLFPAADYAGTMEGLKGGNLDYAELGASAYAGIQIDAPGTVEPVVTTEQIDGSTGYVSVMLVKADSPYEKVADLKGKKLGYADPNSTSGYLVPVVALAKEGFKDTEFFGSTTFAGGHEQSVLAVVNGDVDAGVTWASGVGKWEEGYSNGNLRKMVDKGMLDMSTVRQVWQSPIIPNGPIVMRSTLPQDVKDKVKASLLSFHQDDKDCLYKVAAGEINRYVPVEPAFYDTIIEARKATIKK</sequence>
<dbReference type="RefSeq" id="WP_161673609.1">
    <property type="nucleotide sequence ID" value="NZ_JAABLP010000001.1"/>
</dbReference>
<reference evidence="4" key="1">
    <citation type="submission" date="2020-01" db="EMBL/GenBank/DDBJ databases">
        <authorList>
            <person name="Fang Y."/>
            <person name="Sun R."/>
            <person name="Nie L."/>
            <person name="He J."/>
            <person name="Hao L."/>
            <person name="Wang L."/>
            <person name="Su S."/>
            <person name="Lv E."/>
            <person name="Zhang Z."/>
            <person name="Xie R."/>
            <person name="Liu H."/>
        </authorList>
    </citation>
    <scope>NUCLEOTIDE SEQUENCE [LARGE SCALE GENOMIC DNA]</scope>
    <source>
        <strain evidence="4">XCT-53</strain>
    </source>
</reference>
<comment type="caution">
    <text evidence="3">The sequence shown here is derived from an EMBL/GenBank/DDBJ whole genome shotgun (WGS) entry which is preliminary data.</text>
</comment>
<proteinExistence type="inferred from homology"/>
<comment type="similarity">
    <text evidence="1">Belongs to the phosphate/phosphite/phosphonate binding protein family.</text>
</comment>
<dbReference type="NCBIfam" id="TIGR01098">
    <property type="entry name" value="3A0109s03R"/>
    <property type="match status" value="1"/>
</dbReference>
<dbReference type="NCBIfam" id="TIGR03431">
    <property type="entry name" value="PhnD"/>
    <property type="match status" value="1"/>
</dbReference>
<evidence type="ECO:0000313" key="4">
    <source>
        <dbReference type="Proteomes" id="UP000586722"/>
    </source>
</evidence>
<name>A0A7X5F1U4_9HYPH</name>
<dbReference type="GO" id="GO:0043190">
    <property type="term" value="C:ATP-binding cassette (ABC) transporter complex"/>
    <property type="evidence" value="ECO:0007669"/>
    <property type="project" value="InterPro"/>
</dbReference>
<dbReference type="PANTHER" id="PTHR35841">
    <property type="entry name" value="PHOSPHONATES-BINDING PERIPLASMIC PROTEIN"/>
    <property type="match status" value="1"/>
</dbReference>
<dbReference type="SUPFAM" id="SSF53850">
    <property type="entry name" value="Periplasmic binding protein-like II"/>
    <property type="match status" value="1"/>
</dbReference>
<dbReference type="EMBL" id="JAABLQ010000001">
    <property type="protein sequence ID" value="NBN78218.1"/>
    <property type="molecule type" value="Genomic_DNA"/>
</dbReference>
<evidence type="ECO:0000256" key="1">
    <source>
        <dbReference type="ARBA" id="ARBA00007162"/>
    </source>
</evidence>
<dbReference type="CDD" id="cd01071">
    <property type="entry name" value="PBP2_PhnD_like"/>
    <property type="match status" value="1"/>
</dbReference>
<dbReference type="InterPro" id="IPR017797">
    <property type="entry name" value="Phosphnate-bd"/>
</dbReference>
<protein>
    <submittedName>
        <fullName evidence="3">Phosphonate ABC transporter substrate-binding protein</fullName>
    </submittedName>
</protein>
<evidence type="ECO:0000256" key="2">
    <source>
        <dbReference type="ARBA" id="ARBA00022729"/>
    </source>
</evidence>
<dbReference type="Gene3D" id="3.40.190.10">
    <property type="entry name" value="Periplasmic binding protein-like II"/>
    <property type="match status" value="2"/>
</dbReference>
<accession>A0A7X5F1U4</accession>
<dbReference type="PANTHER" id="PTHR35841:SF1">
    <property type="entry name" value="PHOSPHONATES-BINDING PERIPLASMIC PROTEIN"/>
    <property type="match status" value="1"/>
</dbReference>
<dbReference type="Pfam" id="PF12974">
    <property type="entry name" value="Phosphonate-bd"/>
    <property type="match status" value="1"/>
</dbReference>
<dbReference type="GO" id="GO:0055085">
    <property type="term" value="P:transmembrane transport"/>
    <property type="evidence" value="ECO:0007669"/>
    <property type="project" value="InterPro"/>
</dbReference>
<dbReference type="InterPro" id="IPR005770">
    <property type="entry name" value="PhnD"/>
</dbReference>
<organism evidence="3 4">
    <name type="scientific">Pannonibacter tanglangensis</name>
    <dbReference type="NCBI Taxonomy" id="2750084"/>
    <lineage>
        <taxon>Bacteria</taxon>
        <taxon>Pseudomonadati</taxon>
        <taxon>Pseudomonadota</taxon>
        <taxon>Alphaproteobacteria</taxon>
        <taxon>Hyphomicrobiales</taxon>
        <taxon>Stappiaceae</taxon>
        <taxon>Pannonibacter</taxon>
    </lineage>
</organism>
<dbReference type="Proteomes" id="UP000586722">
    <property type="component" value="Unassembled WGS sequence"/>
</dbReference>